<sequence>MPDEKTLKAKQAEYQRKYDQKRLMKTVSFHLEREKELVDFMQKEIPDFSNWVKSVMKEKMK</sequence>
<organism evidence="1 2">
    <name type="scientific">Neisseria meningitidis serogroup A / serotype 4A (strain DSM 15465 / Z2491)</name>
    <dbReference type="NCBI Taxonomy" id="122587"/>
    <lineage>
        <taxon>Bacteria</taxon>
        <taxon>Pseudomonadati</taxon>
        <taxon>Pseudomonadota</taxon>
        <taxon>Betaproteobacteria</taxon>
        <taxon>Neisseriales</taxon>
        <taxon>Neisseriaceae</taxon>
        <taxon>Neisseria</taxon>
    </lineage>
</organism>
<proteinExistence type="predicted"/>
<dbReference type="EMBL" id="AL157959">
    <property type="protein sequence ID" value="CAM08479.1"/>
    <property type="molecule type" value="Genomic_DNA"/>
</dbReference>
<protein>
    <submittedName>
        <fullName evidence="1">Uncharacterized protein</fullName>
    </submittedName>
</protein>
<reference evidence="1 2" key="1">
    <citation type="journal article" date="2000" name="Nature">
        <title>Complete DNA sequence of a serogroup A strain of Neisseria meningitidis Z2491.</title>
        <authorList>
            <person name="Parkhill J."/>
            <person name="Achtman M."/>
            <person name="James K.D."/>
            <person name="Bentley S.D."/>
            <person name="Churcher C."/>
            <person name="Klee S.R."/>
            <person name="Morelli G."/>
            <person name="Basham D."/>
            <person name="Brown D."/>
            <person name="Chillingworth T."/>
            <person name="Davies R.M."/>
            <person name="Davis P."/>
            <person name="Devlin K."/>
            <person name="Feltwell T."/>
            <person name="Hamlin N."/>
            <person name="Holroyd S."/>
            <person name="Jagels K."/>
            <person name="Leather S."/>
            <person name="Moule S."/>
            <person name="Mungall K."/>
            <person name="Quail M.A."/>
            <person name="Rajandream M.A."/>
            <person name="Rutherford K.M."/>
            <person name="Simmonds M."/>
            <person name="Skelton J."/>
            <person name="Whitehead S."/>
            <person name="Spratt B.G."/>
            <person name="Barrell B.G."/>
        </authorList>
    </citation>
    <scope>NUCLEOTIDE SEQUENCE [LARGE SCALE GENOMIC DNA]</scope>
    <source>
        <strain evidence="2">DSM 15465 / Z2491</strain>
    </source>
</reference>
<dbReference type="AlphaFoldDB" id="A0A0U1RIU1"/>
<accession>A0A0U1RIU1</accession>
<gene>
    <name evidence="1" type="ordered locus">NMA1295</name>
</gene>
<evidence type="ECO:0000313" key="2">
    <source>
        <dbReference type="Proteomes" id="UP000000626"/>
    </source>
</evidence>
<dbReference type="KEGG" id="nma:NMA1295"/>
<dbReference type="GeneID" id="93386105"/>
<dbReference type="Proteomes" id="UP000000626">
    <property type="component" value="Chromosome"/>
</dbReference>
<name>A0A0U1RIU1_NEIMA</name>
<dbReference type="RefSeq" id="WP_002213621.1">
    <property type="nucleotide sequence ID" value="NC_003116.1"/>
</dbReference>
<dbReference type="EnsemblBacteria" id="CAM08479">
    <property type="protein sequence ID" value="CAM08479"/>
    <property type="gene ID" value="NMA1295"/>
</dbReference>
<dbReference type="HOGENOM" id="CLU_199013_1_0_4"/>
<evidence type="ECO:0000313" key="1">
    <source>
        <dbReference type="EMBL" id="CAM08479.1"/>
    </source>
</evidence>